<organism evidence="7 8">
    <name type="scientific">Ohessyouella blattaphilus</name>
    <dbReference type="NCBI Taxonomy" id="2949333"/>
    <lineage>
        <taxon>Bacteria</taxon>
        <taxon>Bacillati</taxon>
        <taxon>Bacillota</taxon>
        <taxon>Clostridia</taxon>
        <taxon>Lachnospirales</taxon>
        <taxon>Lachnospiraceae</taxon>
        <taxon>Ohessyouella</taxon>
    </lineage>
</organism>
<feature type="transmembrane region" description="Helical" evidence="6">
    <location>
        <begin position="51"/>
        <end position="69"/>
    </location>
</feature>
<feature type="transmembrane region" description="Helical" evidence="6">
    <location>
        <begin position="284"/>
        <end position="305"/>
    </location>
</feature>
<dbReference type="PANTHER" id="PTHR30474">
    <property type="entry name" value="CELL CYCLE PROTEIN"/>
    <property type="match status" value="1"/>
</dbReference>
<dbReference type="RefSeq" id="WP_262068115.1">
    <property type="nucleotide sequence ID" value="NZ_JAMXOC010000002.1"/>
</dbReference>
<feature type="transmembrane region" description="Helical" evidence="6">
    <location>
        <begin position="136"/>
        <end position="157"/>
    </location>
</feature>
<feature type="transmembrane region" description="Helical" evidence="6">
    <location>
        <begin position="76"/>
        <end position="97"/>
    </location>
</feature>
<comment type="subcellular location">
    <subcellularLocation>
        <location evidence="1">Membrane</location>
        <topology evidence="1">Multi-pass membrane protein</topology>
    </subcellularLocation>
</comment>
<keyword evidence="4 6" id="KW-1133">Transmembrane helix</keyword>
<proteinExistence type="predicted"/>
<accession>A0ABT1EEZ3</accession>
<feature type="transmembrane region" description="Helical" evidence="6">
    <location>
        <begin position="188"/>
        <end position="205"/>
    </location>
</feature>
<evidence type="ECO:0000256" key="4">
    <source>
        <dbReference type="ARBA" id="ARBA00022989"/>
    </source>
</evidence>
<evidence type="ECO:0000256" key="1">
    <source>
        <dbReference type="ARBA" id="ARBA00004141"/>
    </source>
</evidence>
<reference evidence="7 8" key="1">
    <citation type="journal article" date="2022" name="Genome Biol. Evol.">
        <title>Host diet, physiology and behaviors set the stage for Lachnospiraceae cladogenesis.</title>
        <authorList>
            <person name="Vera-Ponce De Leon A."/>
            <person name="Schneider M."/>
            <person name="Jahnes B.C."/>
            <person name="Sadowski V."/>
            <person name="Camuy-Velez L.A."/>
            <person name="Duan J."/>
            <person name="Sabree Z.L."/>
        </authorList>
    </citation>
    <scope>NUCLEOTIDE SEQUENCE [LARGE SCALE GENOMIC DNA]</scope>
    <source>
        <strain evidence="7 8">PAL227</strain>
    </source>
</reference>
<evidence type="ECO:0000313" key="7">
    <source>
        <dbReference type="EMBL" id="MCP1109213.1"/>
    </source>
</evidence>
<feature type="transmembrane region" description="Helical" evidence="6">
    <location>
        <begin position="317"/>
        <end position="338"/>
    </location>
</feature>
<name>A0ABT1EEZ3_9FIRM</name>
<comment type="caution">
    <text evidence="7">The sequence shown here is derived from an EMBL/GenBank/DDBJ whole genome shotgun (WGS) entry which is preliminary data.</text>
</comment>
<feature type="transmembrane region" description="Helical" evidence="6">
    <location>
        <begin position="20"/>
        <end position="39"/>
    </location>
</feature>
<keyword evidence="8" id="KW-1185">Reference proteome</keyword>
<keyword evidence="2 6" id="KW-0812">Transmembrane</keyword>
<protein>
    <submittedName>
        <fullName evidence="7">Rod shape-determining protein RodA</fullName>
    </submittedName>
</protein>
<evidence type="ECO:0000256" key="5">
    <source>
        <dbReference type="ARBA" id="ARBA00023136"/>
    </source>
</evidence>
<dbReference type="Pfam" id="PF01098">
    <property type="entry name" value="FTSW_RODA_SPOVE"/>
    <property type="match status" value="1"/>
</dbReference>
<feature type="transmembrane region" description="Helical" evidence="6">
    <location>
        <begin position="350"/>
        <end position="373"/>
    </location>
</feature>
<feature type="transmembrane region" description="Helical" evidence="6">
    <location>
        <begin position="163"/>
        <end position="181"/>
    </location>
</feature>
<sequence>MKSLKKTFRRLTKAYDFRNYNFILIICVLILSAIGIMAVGSARPSLQLRQLVGVCLGVVGMTIMSLISYKWITKFYWIIYGVTNVALVLVLLFGNVVNGARRWIDVGPITIQPSELAKLFLIIFVSTYITKYRERLNTWPVLGGLGILILVPAFLIYKEPSMSSTITVLLIVMAIVFVGGLSYKIIGGAFLVIIPLAVIFLSIVVREDQKLIEPYQRNRIMAFFEPEEYATDTAYQQNNSVIAIGSGQLTGKGLNSNTTASVKNGNFIAEPQTDFIFAIIGEELGFVGCMLIIALVIICVIQCIRIGLKSPDFTGKLICAGVGAWIGLQSFINIGVATQVLPNTGVPLPFVSYGLSSVVSLFAGVGMVLNVGLQVGNYSKRGLVLKK</sequence>
<evidence type="ECO:0000256" key="3">
    <source>
        <dbReference type="ARBA" id="ARBA00022960"/>
    </source>
</evidence>
<evidence type="ECO:0000313" key="8">
    <source>
        <dbReference type="Proteomes" id="UP001523565"/>
    </source>
</evidence>
<dbReference type="PANTHER" id="PTHR30474:SF1">
    <property type="entry name" value="PEPTIDOGLYCAN GLYCOSYLTRANSFERASE MRDB"/>
    <property type="match status" value="1"/>
</dbReference>
<gene>
    <name evidence="7" type="ORF">NK118_03000</name>
</gene>
<keyword evidence="3" id="KW-0133">Cell shape</keyword>
<evidence type="ECO:0000256" key="2">
    <source>
        <dbReference type="ARBA" id="ARBA00022692"/>
    </source>
</evidence>
<dbReference type="InterPro" id="IPR001182">
    <property type="entry name" value="FtsW/RodA"/>
</dbReference>
<dbReference type="EMBL" id="JAMZFV010000002">
    <property type="protein sequence ID" value="MCP1109213.1"/>
    <property type="molecule type" value="Genomic_DNA"/>
</dbReference>
<keyword evidence="5 6" id="KW-0472">Membrane</keyword>
<feature type="transmembrane region" description="Helical" evidence="6">
    <location>
        <begin position="109"/>
        <end position="129"/>
    </location>
</feature>
<dbReference type="Proteomes" id="UP001523565">
    <property type="component" value="Unassembled WGS sequence"/>
</dbReference>
<evidence type="ECO:0000256" key="6">
    <source>
        <dbReference type="SAM" id="Phobius"/>
    </source>
</evidence>